<dbReference type="AlphaFoldDB" id="A0A0S4IYQ2"/>
<gene>
    <name evidence="3" type="ORF">BSAL_81625</name>
</gene>
<dbReference type="SUPFAM" id="SSF50978">
    <property type="entry name" value="WD40 repeat-like"/>
    <property type="match status" value="1"/>
</dbReference>
<dbReference type="EMBL" id="CYKH01000886">
    <property type="protein sequence ID" value="CUG58191.1"/>
    <property type="molecule type" value="Genomic_DNA"/>
</dbReference>
<dbReference type="SUPFAM" id="SSF56112">
    <property type="entry name" value="Protein kinase-like (PK-like)"/>
    <property type="match status" value="1"/>
</dbReference>
<evidence type="ECO:0000259" key="2">
    <source>
        <dbReference type="Pfam" id="PF00644"/>
    </source>
</evidence>
<keyword evidence="1" id="KW-0853">WD repeat</keyword>
<keyword evidence="3" id="KW-0808">Transferase</keyword>
<dbReference type="Gene3D" id="2.130.10.10">
    <property type="entry name" value="YVTN repeat-like/Quinoprotein amine dehydrogenase"/>
    <property type="match status" value="2"/>
</dbReference>
<dbReference type="Proteomes" id="UP000051952">
    <property type="component" value="Unassembled WGS sequence"/>
</dbReference>
<organism evidence="3 4">
    <name type="scientific">Bodo saltans</name>
    <name type="common">Flagellated protozoan</name>
    <dbReference type="NCBI Taxonomy" id="75058"/>
    <lineage>
        <taxon>Eukaryota</taxon>
        <taxon>Discoba</taxon>
        <taxon>Euglenozoa</taxon>
        <taxon>Kinetoplastea</taxon>
        <taxon>Metakinetoplastina</taxon>
        <taxon>Eubodonida</taxon>
        <taxon>Bodonidae</taxon>
        <taxon>Bodo</taxon>
    </lineage>
</organism>
<dbReference type="InterPro" id="IPR012317">
    <property type="entry name" value="Poly(ADP-ribose)pol_cat_dom"/>
</dbReference>
<dbReference type="InterPro" id="IPR001680">
    <property type="entry name" value="WD40_rpt"/>
</dbReference>
<dbReference type="InterPro" id="IPR015943">
    <property type="entry name" value="WD40/YVTN_repeat-like_dom_sf"/>
</dbReference>
<proteinExistence type="predicted"/>
<evidence type="ECO:0000256" key="1">
    <source>
        <dbReference type="PROSITE-ProRule" id="PRU00221"/>
    </source>
</evidence>
<name>A0A0S4IYQ2_BODSA</name>
<dbReference type="SUPFAM" id="SSF56399">
    <property type="entry name" value="ADP-ribosylation"/>
    <property type="match status" value="1"/>
</dbReference>
<dbReference type="PANTHER" id="PTHR19879">
    <property type="entry name" value="TRANSCRIPTION INITIATION FACTOR TFIID"/>
    <property type="match status" value="1"/>
</dbReference>
<reference evidence="4" key="1">
    <citation type="submission" date="2015-09" db="EMBL/GenBank/DDBJ databases">
        <authorList>
            <consortium name="Pathogen Informatics"/>
        </authorList>
    </citation>
    <scope>NUCLEOTIDE SEQUENCE [LARGE SCALE GENOMIC DNA]</scope>
    <source>
        <strain evidence="4">Lake Konstanz</strain>
    </source>
</reference>
<keyword evidence="3" id="KW-0418">Kinase</keyword>
<protein>
    <submittedName>
        <fullName evidence="3">Serine-threonine protein kinase, putative</fullName>
    </submittedName>
</protein>
<dbReference type="VEuPathDB" id="TriTrypDB:BSAL_81625"/>
<dbReference type="Pfam" id="PF00400">
    <property type="entry name" value="WD40"/>
    <property type="match status" value="2"/>
</dbReference>
<keyword evidence="4" id="KW-1185">Reference proteome</keyword>
<evidence type="ECO:0000313" key="4">
    <source>
        <dbReference type="Proteomes" id="UP000051952"/>
    </source>
</evidence>
<dbReference type="SMART" id="SM00320">
    <property type="entry name" value="WD40"/>
    <property type="match status" value="3"/>
</dbReference>
<dbReference type="InterPro" id="IPR036322">
    <property type="entry name" value="WD40_repeat_dom_sf"/>
</dbReference>
<feature type="domain" description="PARP catalytic" evidence="2">
    <location>
        <begin position="764"/>
        <end position="855"/>
    </location>
</feature>
<dbReference type="GO" id="GO:0003950">
    <property type="term" value="F:NAD+ poly-ADP-ribosyltransferase activity"/>
    <property type="evidence" value="ECO:0007669"/>
    <property type="project" value="InterPro"/>
</dbReference>
<accession>A0A0S4IYQ2</accession>
<dbReference type="PANTHER" id="PTHR19879:SF9">
    <property type="entry name" value="TRANSCRIPTION INITIATION FACTOR TFIID SUBUNIT 5"/>
    <property type="match status" value="1"/>
</dbReference>
<feature type="repeat" description="WD" evidence="1">
    <location>
        <begin position="35"/>
        <end position="76"/>
    </location>
</feature>
<feature type="repeat" description="WD" evidence="1">
    <location>
        <begin position="304"/>
        <end position="335"/>
    </location>
</feature>
<dbReference type="Gene3D" id="3.90.228.10">
    <property type="match status" value="1"/>
</dbReference>
<dbReference type="InterPro" id="IPR011009">
    <property type="entry name" value="Kinase-like_dom_sf"/>
</dbReference>
<evidence type="ECO:0000313" key="3">
    <source>
        <dbReference type="EMBL" id="CUG58191.1"/>
    </source>
</evidence>
<dbReference type="PROSITE" id="PS50082">
    <property type="entry name" value="WD_REPEATS_2"/>
    <property type="match status" value="2"/>
</dbReference>
<sequence>MLTPRIFGNSVVVTTTNANGSVPLSPSTILTLPAARGGLGQVSSIAFSPRGDLVAAASAAGGVQIWSVADGGTFVRTLLPPTGTVATSVAFSNEGLEVAIGSNVGVVTVHTLDGSGSVAEFDSGLGVECTAVAFSASDRWIGVCSKYSDRVTYFTPGDDQLTVHQLVATNTVSPNSGFLMMQFNATENVVEAFASDGQVFKWKLEENAPEITPFDCLGKTARMAGATAFAIDSAGQLCCYCEEGANTICVRSIHDDPTLHDALLMNARYSGVAMCVAISSDMHWVALACTENGTSSVIIFPLVAAVHSSKVSAATISADGTLLVTATESGEVNLWPLTAPYHSPMGTLTCTRTSSASLVARELVVFQELAQRPHVPSSSSSPQPSPLCVHVMCVRPGASTTVVFDFTENISSMPIIPFEWIAKRGLLISVKDSWSLYDAEYSHQGAVLLFMEYPTEESEKALRSAQVLWRLGKHPQLINASSLVVDARGTVRGFAADYDDVLVRNIAAQRGVTSTNTPNDVLKRLYQGAVVLQFLHSRNCVHNNVAASNFLEVPGATLLVGFDTASLPGDPRRASTKSQDVHDFSVFMSDKVKEGLGARGEPYHDCARELKALLGHCKSHDAFRPTMDYVVNSLKSIMTAMFARSRDTLSTALYHSEKGLIHTEGSEDMCAALLSLSWSFESSLLIAPVPIASPPHPQHKCQVFINHILSKDPKFDQRRISGIVMIGSNGDAVSGFVSLHEAENNSRTMNEKLQIVNSADCEESTNKLKQSFVDKRANAATARARVLFGWYGTSIEHVFEICRDKPRSFRTTDASYFGTGSYFAQEASYAEQFCGDSPTGEKAVILFAISVSQAKVVTLRDYGKHVGTSLSGFSDYYSANPKLATALAQKCDSHFIPVRQYGFSHPLAGYTIPHPLAGRSVPHPLTREAVTIPEGSTIATPSNATTTYNVHYQAVMTEADATAHEIVIGSHHRCIPLAIVYFKSNSIVAGAERLAK</sequence>
<dbReference type="GO" id="GO:0016301">
    <property type="term" value="F:kinase activity"/>
    <property type="evidence" value="ECO:0007669"/>
    <property type="project" value="UniProtKB-KW"/>
</dbReference>
<dbReference type="Pfam" id="PF00644">
    <property type="entry name" value="PARP"/>
    <property type="match status" value="1"/>
</dbReference>